<feature type="domain" description="Trypsin-co-occurring" evidence="1">
    <location>
        <begin position="33"/>
        <end position="102"/>
    </location>
</feature>
<dbReference type="RefSeq" id="WP_004626249.1">
    <property type="nucleotide sequence ID" value="NZ_AORV01000036.1"/>
</dbReference>
<gene>
    <name evidence="2" type="ORF">CTER_2602</name>
</gene>
<keyword evidence="3" id="KW-1185">Reference proteome</keyword>
<accession>S0FSL5</accession>
<protein>
    <recommendedName>
        <fullName evidence="1">Trypsin-co-occurring domain-containing protein</fullName>
    </recommendedName>
</protein>
<name>S0FSL5_RUMCE</name>
<dbReference type="InterPro" id="IPR045794">
    <property type="entry name" value="Trypco1"/>
</dbReference>
<dbReference type="Proteomes" id="UP000014155">
    <property type="component" value="Unassembled WGS sequence"/>
</dbReference>
<dbReference type="PATRIC" id="fig|1195236.3.peg.2921"/>
<reference evidence="2 3" key="1">
    <citation type="journal article" date="2013" name="Genome Announc.">
        <title>Draft Genome Sequence of the Cellulolytic, Mesophilic, Anaerobic Bacterium Clostridium termitidis Strain CT1112 (DSM 5398).</title>
        <authorList>
            <person name="Lal S."/>
            <person name="Ramachandran U."/>
            <person name="Zhang X."/>
            <person name="Munir R."/>
            <person name="Sparling R."/>
            <person name="Levin D.B."/>
        </authorList>
    </citation>
    <scope>NUCLEOTIDE SEQUENCE [LARGE SCALE GENOMIC DNA]</scope>
    <source>
        <strain evidence="2 3">CT1112</strain>
    </source>
</reference>
<dbReference type="Pfam" id="PF19493">
    <property type="entry name" value="Trypco1"/>
    <property type="match status" value="1"/>
</dbReference>
<comment type="caution">
    <text evidence="2">The sequence shown here is derived from an EMBL/GenBank/DDBJ whole genome shotgun (WGS) entry which is preliminary data.</text>
</comment>
<dbReference type="AlphaFoldDB" id="S0FSL5"/>
<proteinExistence type="predicted"/>
<dbReference type="STRING" id="1195236.CTER_2602"/>
<evidence type="ECO:0000259" key="1">
    <source>
        <dbReference type="Pfam" id="PF19493"/>
    </source>
</evidence>
<dbReference type="NCBIfam" id="NF041216">
    <property type="entry name" value="CU044_2847_fam"/>
    <property type="match status" value="1"/>
</dbReference>
<sequence length="108" mass="11978">MNRIPLKISDNSDGIIYFQPVDENYECEVGIKDKLHNGLESALDNITDFASKIQESLIRFSNPDKASVEVSFGLTADAGKVVAVLLNSHSSAGIKIKLEWNREKERQG</sequence>
<dbReference type="EMBL" id="AORV01000036">
    <property type="protein sequence ID" value="EMS71503.1"/>
    <property type="molecule type" value="Genomic_DNA"/>
</dbReference>
<evidence type="ECO:0000313" key="2">
    <source>
        <dbReference type="EMBL" id="EMS71503.1"/>
    </source>
</evidence>
<evidence type="ECO:0000313" key="3">
    <source>
        <dbReference type="Proteomes" id="UP000014155"/>
    </source>
</evidence>
<organism evidence="2 3">
    <name type="scientific">Ruminiclostridium cellobioparum subsp. termitidis CT1112</name>
    <dbReference type="NCBI Taxonomy" id="1195236"/>
    <lineage>
        <taxon>Bacteria</taxon>
        <taxon>Bacillati</taxon>
        <taxon>Bacillota</taxon>
        <taxon>Clostridia</taxon>
        <taxon>Eubacteriales</taxon>
        <taxon>Oscillospiraceae</taxon>
        <taxon>Ruminiclostridium</taxon>
    </lineage>
</organism>